<name>A0A9W7GDM3_9STRA</name>
<dbReference type="AlphaFoldDB" id="A0A9W7GDM3"/>
<proteinExistence type="predicted"/>
<gene>
    <name evidence="1" type="ORF">TrCOL_g129</name>
</gene>
<dbReference type="OrthoDB" id="202178at2759"/>
<dbReference type="Proteomes" id="UP001165065">
    <property type="component" value="Unassembled WGS sequence"/>
</dbReference>
<protein>
    <submittedName>
        <fullName evidence="1">Uncharacterized protein</fullName>
    </submittedName>
</protein>
<dbReference type="EMBL" id="BRYA01001269">
    <property type="protein sequence ID" value="GMI41097.1"/>
    <property type="molecule type" value="Genomic_DNA"/>
</dbReference>
<sequence length="462" mass="50064">MLRCIEDENSRRQSIAQQKQEAANSYISYNDGAWSGKATIIDVDMLLEGRDIVGASPITSQAYTITGETEIGVDGINQFNTLQWETVEDGGVSFSRYTSALSSQTGGFDVDSVDGSYSTDHTLLDLNLPGKDKNVVGTFAIETSVAVEDDRRLRSMLIYGFARKLNRVVLFDEVREKGEGGVEGMSVQERVLREVEGMDDPSDRMKEIQRAAMMGAAKAKSEAKEEVEREGGGRVVVETFAPPLRRVCGGTWEGDGVLRNNDVEANNKGSKKKLGFGLGSGRKDKRTGAGAGAGINDGFAEWSVNVFKSNLTFQWDGQRQLRSSASIGVGLGATTDYDSQPLVMVSWGDLVVEGRLDVGKGVGWKDKESVNVGVWDDGEAVSLQLGCCMVKAGLNLKGGGEEEENGSVAPFSSEMSVFQRREVGEGETEYFLSKLGRLYGKQGVLKSGSSGFYKLKPFFVDE</sequence>
<evidence type="ECO:0000313" key="1">
    <source>
        <dbReference type="EMBL" id="GMI41097.1"/>
    </source>
</evidence>
<organism evidence="1 2">
    <name type="scientific">Triparma columacea</name>
    <dbReference type="NCBI Taxonomy" id="722753"/>
    <lineage>
        <taxon>Eukaryota</taxon>
        <taxon>Sar</taxon>
        <taxon>Stramenopiles</taxon>
        <taxon>Ochrophyta</taxon>
        <taxon>Bolidophyceae</taxon>
        <taxon>Parmales</taxon>
        <taxon>Triparmaceae</taxon>
        <taxon>Triparma</taxon>
    </lineage>
</organism>
<reference evidence="2" key="1">
    <citation type="journal article" date="2023" name="Commun. Biol.">
        <title>Genome analysis of Parmales, the sister group of diatoms, reveals the evolutionary specialization of diatoms from phago-mixotrophs to photoautotrophs.</title>
        <authorList>
            <person name="Ban H."/>
            <person name="Sato S."/>
            <person name="Yoshikawa S."/>
            <person name="Yamada K."/>
            <person name="Nakamura Y."/>
            <person name="Ichinomiya M."/>
            <person name="Sato N."/>
            <person name="Blanc-Mathieu R."/>
            <person name="Endo H."/>
            <person name="Kuwata A."/>
            <person name="Ogata H."/>
        </authorList>
    </citation>
    <scope>NUCLEOTIDE SEQUENCE [LARGE SCALE GENOMIC DNA]</scope>
</reference>
<evidence type="ECO:0000313" key="2">
    <source>
        <dbReference type="Proteomes" id="UP001165065"/>
    </source>
</evidence>
<comment type="caution">
    <text evidence="1">The sequence shown here is derived from an EMBL/GenBank/DDBJ whole genome shotgun (WGS) entry which is preliminary data.</text>
</comment>
<keyword evidence="2" id="KW-1185">Reference proteome</keyword>
<accession>A0A9W7GDM3</accession>